<evidence type="ECO:0000256" key="1">
    <source>
        <dbReference type="ARBA" id="ARBA00022679"/>
    </source>
</evidence>
<dbReference type="Gene3D" id="3.40.630.30">
    <property type="match status" value="1"/>
</dbReference>
<dbReference type="SUPFAM" id="SSF55729">
    <property type="entry name" value="Acyl-CoA N-acyltransferases (Nat)"/>
    <property type="match status" value="1"/>
</dbReference>
<dbReference type="InterPro" id="IPR050832">
    <property type="entry name" value="Bact_Acetyltransf"/>
</dbReference>
<dbReference type="AlphaFoldDB" id="A0A4D6KGE4"/>
<dbReference type="GO" id="GO:0016747">
    <property type="term" value="F:acyltransferase activity, transferring groups other than amino-acyl groups"/>
    <property type="evidence" value="ECO:0007669"/>
    <property type="project" value="InterPro"/>
</dbReference>
<evidence type="ECO:0000256" key="2">
    <source>
        <dbReference type="ARBA" id="ARBA00023315"/>
    </source>
</evidence>
<dbReference type="KEGG" id="halz:E5139_09680"/>
<reference evidence="5 6" key="1">
    <citation type="submission" date="2019-04" db="EMBL/GenBank/DDBJ databases">
        <title>Complete genome sequence of Arthrobacter sp. ZXY-2 associated with effective atrazine degradation and salt adaptation.</title>
        <authorList>
            <person name="Zhao X."/>
        </authorList>
    </citation>
    <scope>NUCLEOTIDE SEQUENCE [LARGE SCALE GENOMIC DNA]</scope>
    <source>
        <strain evidence="6">ZP60</strain>
    </source>
</reference>
<gene>
    <name evidence="5" type="ORF">E5139_09680</name>
</gene>
<dbReference type="OMA" id="PDYQHAG"/>
<dbReference type="RefSeq" id="WP_015762271.1">
    <property type="nucleotide sequence ID" value="NZ_CP039375.1"/>
</dbReference>
<keyword evidence="2" id="KW-0012">Acyltransferase</keyword>
<evidence type="ECO:0000313" key="5">
    <source>
        <dbReference type="EMBL" id="QCD65889.1"/>
    </source>
</evidence>
<evidence type="ECO:0000313" key="6">
    <source>
        <dbReference type="Proteomes" id="UP000297053"/>
    </source>
</evidence>
<keyword evidence="1 5" id="KW-0808">Transferase</keyword>
<proteinExistence type="predicted"/>
<dbReference type="InterPro" id="IPR016181">
    <property type="entry name" value="Acyl_CoA_acyltransferase"/>
</dbReference>
<dbReference type="GeneID" id="42179206"/>
<dbReference type="EMBL" id="CP039375">
    <property type="protein sequence ID" value="QCD65889.1"/>
    <property type="molecule type" value="Genomic_DNA"/>
</dbReference>
<feature type="region of interest" description="Disordered" evidence="3">
    <location>
        <begin position="1"/>
        <end position="20"/>
    </location>
</feature>
<accession>A0A4D6KGE4</accession>
<sequence>MTDEATAAHRFSRPPRSFTDGRDRAIEIGVADDADSEAVVEMYAAYTDADRAQGIPPRERRDVAEWVDTMLDDGINLVAWHGEDAVGHAALFPYDDTAELVIFVHPDYHYAGIGSRLIRALLGAGQRAGLDHVWLSVQRDNHVAMNLYRSVGFETTRRERNEHEMELDL</sequence>
<protein>
    <submittedName>
        <fullName evidence="5">GNAT family N-acetyltransferase</fullName>
    </submittedName>
</protein>
<organism evidence="5 6">
    <name type="scientific">Halomicrobium mukohataei</name>
    <dbReference type="NCBI Taxonomy" id="57705"/>
    <lineage>
        <taxon>Archaea</taxon>
        <taxon>Methanobacteriati</taxon>
        <taxon>Methanobacteriota</taxon>
        <taxon>Stenosarchaea group</taxon>
        <taxon>Halobacteria</taxon>
        <taxon>Halobacteriales</taxon>
        <taxon>Haloarculaceae</taxon>
        <taxon>Halomicrobium</taxon>
    </lineage>
</organism>
<evidence type="ECO:0000259" key="4">
    <source>
        <dbReference type="PROSITE" id="PS51186"/>
    </source>
</evidence>
<dbReference type="PROSITE" id="PS51186">
    <property type="entry name" value="GNAT"/>
    <property type="match status" value="1"/>
</dbReference>
<dbReference type="PANTHER" id="PTHR43877">
    <property type="entry name" value="AMINOALKYLPHOSPHONATE N-ACETYLTRANSFERASE-RELATED-RELATED"/>
    <property type="match status" value="1"/>
</dbReference>
<feature type="domain" description="N-acetyltransferase" evidence="4">
    <location>
        <begin position="26"/>
        <end position="169"/>
    </location>
</feature>
<name>A0A4D6KGE4_9EURY</name>
<evidence type="ECO:0000256" key="3">
    <source>
        <dbReference type="SAM" id="MobiDB-lite"/>
    </source>
</evidence>
<dbReference type="Pfam" id="PF00583">
    <property type="entry name" value="Acetyltransf_1"/>
    <property type="match status" value="1"/>
</dbReference>
<dbReference type="CDD" id="cd04301">
    <property type="entry name" value="NAT_SF"/>
    <property type="match status" value="1"/>
</dbReference>
<dbReference type="InterPro" id="IPR000182">
    <property type="entry name" value="GNAT_dom"/>
</dbReference>
<dbReference type="Proteomes" id="UP000297053">
    <property type="component" value="Chromosome"/>
</dbReference>
<reference evidence="5 6" key="2">
    <citation type="submission" date="2019-04" db="EMBL/GenBank/DDBJ databases">
        <authorList>
            <person name="Yang S."/>
            <person name="Wei W."/>
        </authorList>
    </citation>
    <scope>NUCLEOTIDE SEQUENCE [LARGE SCALE GENOMIC DNA]</scope>
    <source>
        <strain evidence="6">ZP60</strain>
    </source>
</reference>